<dbReference type="InterPro" id="IPR038110">
    <property type="entry name" value="TD_ACT-like_sf"/>
</dbReference>
<keyword evidence="10 13" id="KW-0456">Lyase</keyword>
<evidence type="ECO:0000256" key="7">
    <source>
        <dbReference type="ARBA" id="ARBA00022624"/>
    </source>
</evidence>
<keyword evidence="8" id="KW-0677">Repeat</keyword>
<gene>
    <name evidence="13 16" type="primary">ilvA</name>
    <name evidence="16" type="ORF">E4O92_15740</name>
</gene>
<evidence type="ECO:0000256" key="4">
    <source>
        <dbReference type="ARBA" id="ARBA00010869"/>
    </source>
</evidence>
<protein>
    <recommendedName>
        <fullName evidence="13">L-threonine dehydratase</fullName>
        <ecNumber evidence="13">4.3.1.19</ecNumber>
    </recommendedName>
    <alternativeName>
        <fullName evidence="13">Threonine deaminase</fullName>
    </alternativeName>
</protein>
<dbReference type="Gene3D" id="3.40.1020.10">
    <property type="entry name" value="Biosynthetic Threonine Deaminase, Domain 3"/>
    <property type="match status" value="1"/>
</dbReference>
<feature type="domain" description="ACT-like" evidence="15">
    <location>
        <begin position="337"/>
        <end position="408"/>
    </location>
</feature>
<evidence type="ECO:0000256" key="3">
    <source>
        <dbReference type="ARBA" id="ARBA00004810"/>
    </source>
</evidence>
<dbReference type="PROSITE" id="PS00165">
    <property type="entry name" value="DEHYDRATASE_SER_THR"/>
    <property type="match status" value="1"/>
</dbReference>
<dbReference type="EMBL" id="SPUM01000107">
    <property type="protein sequence ID" value="TFW30783.1"/>
    <property type="molecule type" value="Genomic_DNA"/>
</dbReference>
<comment type="similarity">
    <text evidence="4 13">Belongs to the serine/threonine dehydratase family.</text>
</comment>
<dbReference type="GO" id="GO:0004794">
    <property type="term" value="F:threonine deaminase activity"/>
    <property type="evidence" value="ECO:0007669"/>
    <property type="project" value="UniProtKB-UniRule"/>
</dbReference>
<evidence type="ECO:0000256" key="1">
    <source>
        <dbReference type="ARBA" id="ARBA00001274"/>
    </source>
</evidence>
<dbReference type="NCBIfam" id="NF006674">
    <property type="entry name" value="PRK09224.1"/>
    <property type="match status" value="1"/>
</dbReference>
<dbReference type="Pfam" id="PF00585">
    <property type="entry name" value="Thr_dehydrat_C"/>
    <property type="match status" value="2"/>
</dbReference>
<dbReference type="PANTHER" id="PTHR48078">
    <property type="entry name" value="THREONINE DEHYDRATASE, MITOCHONDRIAL-RELATED"/>
    <property type="match status" value="1"/>
</dbReference>
<evidence type="ECO:0000256" key="9">
    <source>
        <dbReference type="ARBA" id="ARBA00022898"/>
    </source>
</evidence>
<dbReference type="FunFam" id="3.40.1020.10:FF:000001">
    <property type="entry name" value="L-threonine dehydratase"/>
    <property type="match status" value="1"/>
</dbReference>
<comment type="pathway">
    <text evidence="3 13">Amino-acid biosynthesis; L-isoleucine biosynthesis; 2-oxobutanoate from L-threonine: step 1/1.</text>
</comment>
<dbReference type="InterPro" id="IPR000634">
    <property type="entry name" value="Ser/Thr_deHydtase_PyrdxlP-BS"/>
</dbReference>
<evidence type="ECO:0000256" key="11">
    <source>
        <dbReference type="ARBA" id="ARBA00023304"/>
    </source>
</evidence>
<evidence type="ECO:0000313" key="17">
    <source>
        <dbReference type="Proteomes" id="UP000297258"/>
    </source>
</evidence>
<sequence length="511" mass="56310">MTTDYLKKILTARVYDVAQETPLELAPTLSQRIDNHIYFKREDMQSVFSFKLRGAYNKMANLAPEELKRGVICASAGNHAQGVALSAARLGCRALIVMPTTTPQVKIDAVKARGGASVEVVLHGESYSDAAQHALALEREQRLTFVHPFDDPYVIAGQGTIGMEILRQHSGPIHAVFVAIGGGGLIAGVGAYIKAVRPSIKVIGVQTVDSDAMAKSLKAGQRVALPDVGLFSDGTAVKLVGEETFRLAKEVVDDIILVDTDAICAAIQDVFQDTRSILEPAGALAIAGAKAYVERSQMTRHPVQGQTLVAIACGANMNFDRLRFVAERAEVGEDREGVYAVTIPEQRGSFKRFCSLVGQRNVTEFNYRVSDAREAHVFVGVQVGSREESARLLRTFEDNDFRALDLTHDELAKLHIRHLVGGKSALAHDELLYRFEFPERPGALMRFLDSMAPNWNISLFHYRNQGGDVGRILVGIQVPREEMDEFRRFLATLGYRHWDESSNPVYKLFLG</sequence>
<dbReference type="InterPro" id="IPR001926">
    <property type="entry name" value="TrpB-like_PALP"/>
</dbReference>
<keyword evidence="17" id="KW-1185">Reference proteome</keyword>
<keyword evidence="6 13" id="KW-0028">Amino-acid biosynthesis</keyword>
<comment type="caution">
    <text evidence="16">The sequence shown here is derived from an EMBL/GenBank/DDBJ whole genome shotgun (WGS) entry which is preliminary data.</text>
</comment>
<keyword evidence="11 13" id="KW-0100">Branched-chain amino acid biosynthesis</keyword>
<dbReference type="InterPro" id="IPR050147">
    <property type="entry name" value="Ser/Thr_Dehydratase"/>
</dbReference>
<feature type="transmembrane region" description="Helical" evidence="14">
    <location>
        <begin position="173"/>
        <end position="193"/>
    </location>
</feature>
<evidence type="ECO:0000256" key="5">
    <source>
        <dbReference type="ARBA" id="ARBA00011881"/>
    </source>
</evidence>
<comment type="catalytic activity">
    <reaction evidence="1 13">
        <text>L-threonine = 2-oxobutanoate + NH4(+)</text>
        <dbReference type="Rhea" id="RHEA:22108"/>
        <dbReference type="ChEBI" id="CHEBI:16763"/>
        <dbReference type="ChEBI" id="CHEBI:28938"/>
        <dbReference type="ChEBI" id="CHEBI:57926"/>
        <dbReference type="EC" id="4.3.1.19"/>
    </reaction>
</comment>
<dbReference type="UniPathway" id="UPA00047">
    <property type="reaction ID" value="UER00054"/>
</dbReference>
<dbReference type="SUPFAM" id="SSF55021">
    <property type="entry name" value="ACT-like"/>
    <property type="match status" value="1"/>
</dbReference>
<accession>A0A4Y9T1J8</accession>
<dbReference type="Gene3D" id="3.40.50.1100">
    <property type="match status" value="2"/>
</dbReference>
<feature type="domain" description="ACT-like" evidence="15">
    <location>
        <begin position="431"/>
        <end position="502"/>
    </location>
</feature>
<evidence type="ECO:0000256" key="2">
    <source>
        <dbReference type="ARBA" id="ARBA00001933"/>
    </source>
</evidence>
<dbReference type="Proteomes" id="UP000297258">
    <property type="component" value="Unassembled WGS sequence"/>
</dbReference>
<evidence type="ECO:0000256" key="13">
    <source>
        <dbReference type="RuleBase" id="RU362012"/>
    </source>
</evidence>
<dbReference type="OrthoDB" id="9811476at2"/>
<dbReference type="AlphaFoldDB" id="A0A4Y9T1J8"/>
<dbReference type="PANTHER" id="PTHR48078:SF11">
    <property type="entry name" value="THREONINE DEHYDRATASE, MITOCHONDRIAL"/>
    <property type="match status" value="1"/>
</dbReference>
<dbReference type="FunFam" id="3.40.50.1100:FF:000008">
    <property type="entry name" value="L-threonine dehydratase"/>
    <property type="match status" value="1"/>
</dbReference>
<dbReference type="RefSeq" id="WP_135190683.1">
    <property type="nucleotide sequence ID" value="NZ_SPUM01000107.1"/>
</dbReference>
<evidence type="ECO:0000256" key="10">
    <source>
        <dbReference type="ARBA" id="ARBA00023239"/>
    </source>
</evidence>
<dbReference type="CDD" id="cd04907">
    <property type="entry name" value="ACT_ThrD-I_2"/>
    <property type="match status" value="1"/>
</dbReference>
<evidence type="ECO:0000256" key="12">
    <source>
        <dbReference type="ARBA" id="ARBA00025527"/>
    </source>
</evidence>
<reference evidence="16 17" key="1">
    <citation type="submission" date="2019-03" db="EMBL/GenBank/DDBJ databases">
        <title>Draft genome of Massilia hortus sp. nov., a novel bacterial species of the Oxalobacteraceae family.</title>
        <authorList>
            <person name="Peta V."/>
            <person name="Raths R."/>
            <person name="Bucking H."/>
        </authorList>
    </citation>
    <scope>NUCLEOTIDE SEQUENCE [LARGE SCALE GENOMIC DNA]</scope>
    <source>
        <strain evidence="16 17">ONC3</strain>
    </source>
</reference>
<comment type="function">
    <text evidence="12 13">Catalyzes the anaerobic formation of alpha-ketobutyrate and ammonia from threonine in a two-step reaction. The first step involved a dehydration of threonine and a production of enamine intermediates (aminocrotonate), which tautomerizes to its imine form (iminobutyrate). Both intermediates are unstable and short-lived. The second step is the nonenzymatic hydrolysis of the enamine/imine intermediates to form 2-ketobutyrate and free ammonia. In the low water environment of the cell, the second step is accelerated by RidA.</text>
</comment>
<evidence type="ECO:0000256" key="8">
    <source>
        <dbReference type="ARBA" id="ARBA00022737"/>
    </source>
</evidence>
<dbReference type="Pfam" id="PF00291">
    <property type="entry name" value="PALP"/>
    <property type="match status" value="1"/>
</dbReference>
<evidence type="ECO:0000256" key="14">
    <source>
        <dbReference type="SAM" id="Phobius"/>
    </source>
</evidence>
<keyword evidence="14" id="KW-1133">Transmembrane helix</keyword>
<keyword evidence="7 13" id="KW-0412">Isoleucine biosynthesis</keyword>
<dbReference type="CDD" id="cd01562">
    <property type="entry name" value="Thr-dehyd"/>
    <property type="match status" value="1"/>
</dbReference>
<dbReference type="GO" id="GO:0006565">
    <property type="term" value="P:L-serine catabolic process"/>
    <property type="evidence" value="ECO:0007669"/>
    <property type="project" value="TreeGrafter"/>
</dbReference>
<keyword evidence="14" id="KW-0472">Membrane</keyword>
<dbReference type="InterPro" id="IPR005787">
    <property type="entry name" value="Thr_deHydtase_biosynth"/>
</dbReference>
<comment type="subunit">
    <text evidence="5 13">Homotetramer.</text>
</comment>
<dbReference type="CDD" id="cd04906">
    <property type="entry name" value="ACT_ThrD-I_1"/>
    <property type="match status" value="1"/>
</dbReference>
<dbReference type="InterPro" id="IPR036052">
    <property type="entry name" value="TrpB-like_PALP_sf"/>
</dbReference>
<dbReference type="NCBIfam" id="NF009130">
    <property type="entry name" value="PRK12483.1"/>
    <property type="match status" value="1"/>
</dbReference>
<dbReference type="NCBIfam" id="TIGR01124">
    <property type="entry name" value="ilvA_2Cterm"/>
    <property type="match status" value="1"/>
</dbReference>
<evidence type="ECO:0000259" key="15">
    <source>
        <dbReference type="PROSITE" id="PS51672"/>
    </source>
</evidence>
<dbReference type="GO" id="GO:0006567">
    <property type="term" value="P:L-threonine catabolic process"/>
    <property type="evidence" value="ECO:0007669"/>
    <property type="project" value="TreeGrafter"/>
</dbReference>
<dbReference type="InterPro" id="IPR045865">
    <property type="entry name" value="ACT-like_dom_sf"/>
</dbReference>
<evidence type="ECO:0000256" key="6">
    <source>
        <dbReference type="ARBA" id="ARBA00022605"/>
    </source>
</evidence>
<comment type="cofactor">
    <cofactor evidence="2 13">
        <name>pyridoxal 5'-phosphate</name>
        <dbReference type="ChEBI" id="CHEBI:597326"/>
    </cofactor>
</comment>
<dbReference type="PROSITE" id="PS51672">
    <property type="entry name" value="ACT_LIKE"/>
    <property type="match status" value="2"/>
</dbReference>
<dbReference type="GO" id="GO:0030170">
    <property type="term" value="F:pyridoxal phosphate binding"/>
    <property type="evidence" value="ECO:0007669"/>
    <property type="project" value="InterPro"/>
</dbReference>
<organism evidence="16 17">
    <name type="scientific">Massilia horti</name>
    <dbReference type="NCBI Taxonomy" id="2562153"/>
    <lineage>
        <taxon>Bacteria</taxon>
        <taxon>Pseudomonadati</taxon>
        <taxon>Pseudomonadota</taxon>
        <taxon>Betaproteobacteria</taxon>
        <taxon>Burkholderiales</taxon>
        <taxon>Oxalobacteraceae</taxon>
        <taxon>Telluria group</taxon>
        <taxon>Massilia</taxon>
    </lineage>
</organism>
<proteinExistence type="inferred from homology"/>
<keyword evidence="9 13" id="KW-0663">Pyridoxal phosphate</keyword>
<dbReference type="EC" id="4.3.1.19" evidence="13"/>
<dbReference type="GO" id="GO:0009097">
    <property type="term" value="P:isoleucine biosynthetic process"/>
    <property type="evidence" value="ECO:0007669"/>
    <property type="project" value="UniProtKB-UniRule"/>
</dbReference>
<dbReference type="InterPro" id="IPR001721">
    <property type="entry name" value="TD_ACT-like"/>
</dbReference>
<name>A0A4Y9T1J8_9BURK</name>
<evidence type="ECO:0000313" key="16">
    <source>
        <dbReference type="EMBL" id="TFW30783.1"/>
    </source>
</evidence>
<dbReference type="GO" id="GO:0003941">
    <property type="term" value="F:L-serine ammonia-lyase activity"/>
    <property type="evidence" value="ECO:0007669"/>
    <property type="project" value="TreeGrafter"/>
</dbReference>
<keyword evidence="14" id="KW-0812">Transmembrane</keyword>
<dbReference type="SUPFAM" id="SSF53686">
    <property type="entry name" value="Tryptophan synthase beta subunit-like PLP-dependent enzymes"/>
    <property type="match status" value="1"/>
</dbReference>